<reference evidence="1" key="1">
    <citation type="submission" date="2014-11" db="EMBL/GenBank/DDBJ databases">
        <authorList>
            <person name="Amaro Gonzalez C."/>
        </authorList>
    </citation>
    <scope>NUCLEOTIDE SEQUENCE</scope>
</reference>
<dbReference type="EMBL" id="GBXM01041135">
    <property type="protein sequence ID" value="JAH67442.1"/>
    <property type="molecule type" value="Transcribed_RNA"/>
</dbReference>
<reference evidence="1" key="2">
    <citation type="journal article" date="2015" name="Fish Shellfish Immunol.">
        <title>Early steps in the European eel (Anguilla anguilla)-Vibrio vulnificus interaction in the gills: Role of the RtxA13 toxin.</title>
        <authorList>
            <person name="Callol A."/>
            <person name="Pajuelo D."/>
            <person name="Ebbesson L."/>
            <person name="Teles M."/>
            <person name="MacKenzie S."/>
            <person name="Amaro C."/>
        </authorList>
    </citation>
    <scope>NUCLEOTIDE SEQUENCE</scope>
</reference>
<dbReference type="AlphaFoldDB" id="A0A0E9UNS5"/>
<name>A0A0E9UNS5_ANGAN</name>
<protein>
    <submittedName>
        <fullName evidence="1">Uncharacterized protein</fullName>
    </submittedName>
</protein>
<accession>A0A0E9UNS5</accession>
<proteinExistence type="predicted"/>
<organism evidence="1">
    <name type="scientific">Anguilla anguilla</name>
    <name type="common">European freshwater eel</name>
    <name type="synonym">Muraena anguilla</name>
    <dbReference type="NCBI Taxonomy" id="7936"/>
    <lineage>
        <taxon>Eukaryota</taxon>
        <taxon>Metazoa</taxon>
        <taxon>Chordata</taxon>
        <taxon>Craniata</taxon>
        <taxon>Vertebrata</taxon>
        <taxon>Euteleostomi</taxon>
        <taxon>Actinopterygii</taxon>
        <taxon>Neopterygii</taxon>
        <taxon>Teleostei</taxon>
        <taxon>Anguilliformes</taxon>
        <taxon>Anguillidae</taxon>
        <taxon>Anguilla</taxon>
    </lineage>
</organism>
<evidence type="ECO:0000313" key="1">
    <source>
        <dbReference type="EMBL" id="JAH67442.1"/>
    </source>
</evidence>
<sequence>MKAKFTGACSHRSLHFFSSRVD</sequence>